<feature type="domain" description="Nudix hydrolase" evidence="2">
    <location>
        <begin position="54"/>
        <end position="191"/>
    </location>
</feature>
<dbReference type="InterPro" id="IPR015797">
    <property type="entry name" value="NUDIX_hydrolase-like_dom_sf"/>
</dbReference>
<dbReference type="PROSITE" id="PS00893">
    <property type="entry name" value="NUDIX_BOX"/>
    <property type="match status" value="1"/>
</dbReference>
<dbReference type="PANTHER" id="PTHR10885:SF0">
    <property type="entry name" value="ISOPENTENYL-DIPHOSPHATE DELTA-ISOMERASE"/>
    <property type="match status" value="1"/>
</dbReference>
<sequence length="194" mass="22990">MHKVSQAYTWYRNGLREMFEHEEAELLDVVNDHDEVIDSIHRGDMMTLRDTPGRYLRVIELFLQRPNDDIYLPRRSPHKKIFPGSLDHSAAGHMNRGESYEQALVREVHEELGIETTPEDFEFIHKFSPSEELFYFRQFYLLRTDQEPQLSPEHTEAVWLPPHELQAYIEHDVPAKQTIYEDIPILIAFLDELS</sequence>
<evidence type="ECO:0000256" key="1">
    <source>
        <dbReference type="ARBA" id="ARBA00022801"/>
    </source>
</evidence>
<dbReference type="GO" id="GO:0016787">
    <property type="term" value="F:hydrolase activity"/>
    <property type="evidence" value="ECO:0007669"/>
    <property type="project" value="UniProtKB-KW"/>
</dbReference>
<organism evidence="3 4">
    <name type="scientific">Candidatus Mycosynbacter amalyticus</name>
    <dbReference type="NCBI Taxonomy" id="2665156"/>
    <lineage>
        <taxon>Bacteria</taxon>
        <taxon>Candidatus Saccharimonadota</taxon>
        <taxon>Candidatus Saccharimonadota incertae sedis</taxon>
        <taxon>Candidatus Mycosynbacter</taxon>
    </lineage>
</organism>
<evidence type="ECO:0000313" key="3">
    <source>
        <dbReference type="EMBL" id="QHN43316.1"/>
    </source>
</evidence>
<proteinExistence type="predicted"/>
<protein>
    <submittedName>
        <fullName evidence="3">NUDIX domain-containing protein</fullName>
    </submittedName>
</protein>
<evidence type="ECO:0000313" key="4">
    <source>
        <dbReference type="Proteomes" id="UP001059824"/>
    </source>
</evidence>
<dbReference type="InterPro" id="IPR020084">
    <property type="entry name" value="NUDIX_hydrolase_CS"/>
</dbReference>
<keyword evidence="1" id="KW-0378">Hydrolase</keyword>
<dbReference type="PANTHER" id="PTHR10885">
    <property type="entry name" value="ISOPENTENYL-DIPHOSPHATE DELTA-ISOMERASE"/>
    <property type="match status" value="1"/>
</dbReference>
<dbReference type="Proteomes" id="UP001059824">
    <property type="component" value="Chromosome"/>
</dbReference>
<keyword evidence="4" id="KW-1185">Reference proteome</keyword>
<dbReference type="SUPFAM" id="SSF55811">
    <property type="entry name" value="Nudix"/>
    <property type="match status" value="1"/>
</dbReference>
<dbReference type="Pfam" id="PF00293">
    <property type="entry name" value="NUDIX"/>
    <property type="match status" value="1"/>
</dbReference>
<reference evidence="3" key="1">
    <citation type="journal article" date="2021" name="Nat. Microbiol.">
        <title>Cocultivation of an ultrasmall environmental parasitic bacterium with lytic ability against bacteria associated with wastewater foams.</title>
        <authorList>
            <person name="Batinovic S."/>
            <person name="Rose J.J.A."/>
            <person name="Ratcliffe J."/>
            <person name="Seviour R.J."/>
            <person name="Petrovski S."/>
        </authorList>
    </citation>
    <scope>NUCLEOTIDE SEQUENCE</scope>
    <source>
        <strain evidence="3">JR1</strain>
    </source>
</reference>
<evidence type="ECO:0000259" key="2">
    <source>
        <dbReference type="PROSITE" id="PS51462"/>
    </source>
</evidence>
<dbReference type="AlphaFoldDB" id="A0A857ML72"/>
<dbReference type="PROSITE" id="PS51462">
    <property type="entry name" value="NUDIX"/>
    <property type="match status" value="1"/>
</dbReference>
<dbReference type="KEGG" id="mama:GII36_05720"/>
<dbReference type="Gene3D" id="3.90.79.10">
    <property type="entry name" value="Nucleoside Triphosphate Pyrophosphohydrolase"/>
    <property type="match status" value="1"/>
</dbReference>
<gene>
    <name evidence="3" type="ORF">GII36_05720</name>
</gene>
<dbReference type="InterPro" id="IPR000086">
    <property type="entry name" value="NUDIX_hydrolase_dom"/>
</dbReference>
<name>A0A857ML72_9BACT</name>
<accession>A0A857ML72</accession>
<dbReference type="EMBL" id="CP045921">
    <property type="protein sequence ID" value="QHN43316.1"/>
    <property type="molecule type" value="Genomic_DNA"/>
</dbReference>